<dbReference type="PANTHER" id="PTHR30086">
    <property type="entry name" value="ARGININE EXPORTER PROTEIN ARGO"/>
    <property type="match status" value="1"/>
</dbReference>
<comment type="similarity">
    <text evidence="2">Belongs to the Rht family.</text>
</comment>
<feature type="transmembrane region" description="Helical" evidence="7">
    <location>
        <begin position="113"/>
        <end position="139"/>
    </location>
</feature>
<keyword evidence="6 7" id="KW-0472">Membrane</keyword>
<proteinExistence type="inferred from homology"/>
<dbReference type="Pfam" id="PF01810">
    <property type="entry name" value="LysE"/>
    <property type="match status" value="1"/>
</dbReference>
<organism evidence="8 9">
    <name type="scientific">Vibrio lentus</name>
    <dbReference type="NCBI Taxonomy" id="136468"/>
    <lineage>
        <taxon>Bacteria</taxon>
        <taxon>Pseudomonadati</taxon>
        <taxon>Pseudomonadota</taxon>
        <taxon>Gammaproteobacteria</taxon>
        <taxon>Vibrionales</taxon>
        <taxon>Vibrionaceae</taxon>
        <taxon>Vibrio</taxon>
    </lineage>
</organism>
<feature type="transmembrane region" description="Helical" evidence="7">
    <location>
        <begin position="73"/>
        <end position="92"/>
    </location>
</feature>
<evidence type="ECO:0000256" key="3">
    <source>
        <dbReference type="ARBA" id="ARBA00022475"/>
    </source>
</evidence>
<feature type="transmembrane region" description="Helical" evidence="7">
    <location>
        <begin position="39"/>
        <end position="67"/>
    </location>
</feature>
<evidence type="ECO:0000256" key="7">
    <source>
        <dbReference type="SAM" id="Phobius"/>
    </source>
</evidence>
<name>A0A2N7C0D6_9VIBR</name>
<feature type="transmembrane region" description="Helical" evidence="7">
    <location>
        <begin position="145"/>
        <end position="169"/>
    </location>
</feature>
<evidence type="ECO:0000256" key="4">
    <source>
        <dbReference type="ARBA" id="ARBA00022692"/>
    </source>
</evidence>
<dbReference type="PANTHER" id="PTHR30086:SF14">
    <property type="entry name" value="HOMOSERINE_HOMOSERINE LACTONE EFFLUX PROTEIN"/>
    <property type="match status" value="1"/>
</dbReference>
<protein>
    <submittedName>
        <fullName evidence="8">Lysine transporter LysE</fullName>
    </submittedName>
</protein>
<dbReference type="GO" id="GO:0042970">
    <property type="term" value="F:homoserine transmembrane transporter activity"/>
    <property type="evidence" value="ECO:0007669"/>
    <property type="project" value="TreeGrafter"/>
</dbReference>
<evidence type="ECO:0000313" key="8">
    <source>
        <dbReference type="EMBL" id="PME67520.1"/>
    </source>
</evidence>
<dbReference type="InterPro" id="IPR001123">
    <property type="entry name" value="LeuE-type"/>
</dbReference>
<feature type="transmembrane region" description="Helical" evidence="7">
    <location>
        <begin position="6"/>
        <end position="27"/>
    </location>
</feature>
<evidence type="ECO:0000313" key="9">
    <source>
        <dbReference type="Proteomes" id="UP000235778"/>
    </source>
</evidence>
<dbReference type="GO" id="GO:0005886">
    <property type="term" value="C:plasma membrane"/>
    <property type="evidence" value="ECO:0007669"/>
    <property type="project" value="UniProtKB-SubCell"/>
</dbReference>
<keyword evidence="3" id="KW-1003">Cell membrane</keyword>
<comment type="subcellular location">
    <subcellularLocation>
        <location evidence="1">Cell membrane</location>
        <topology evidence="1">Multi-pass membrane protein</topology>
    </subcellularLocation>
</comment>
<dbReference type="AlphaFoldDB" id="A0A2N7C0D6"/>
<comment type="caution">
    <text evidence="8">The sequence shown here is derived from an EMBL/GenBank/DDBJ whole genome shotgun (WGS) entry which is preliminary data.</text>
</comment>
<accession>A0A2N7C0D6</accession>
<gene>
    <name evidence="8" type="ORF">BCV30_05320</name>
</gene>
<keyword evidence="4 7" id="KW-0812">Transmembrane</keyword>
<evidence type="ECO:0000256" key="5">
    <source>
        <dbReference type="ARBA" id="ARBA00022989"/>
    </source>
</evidence>
<dbReference type="PIRSF" id="PIRSF006324">
    <property type="entry name" value="LeuE"/>
    <property type="match status" value="1"/>
</dbReference>
<sequence>MNFENWLAFCSIAFIAAAIPGPAILLISTHSLEFGALRALITAAGNVTGLFIMSTCSILGLSALVIVSSTAFSIIKVIGALYLLCMGIKLWCSGVKLKTADSIDQTKFSAWSLYSQGLLISLTNPKAIIFTSALFPQFINTSESLFIQFSILVTTLMMCSFLCLLSYSFLSQKLKSGAKSFVSGSIIGKVFGTTFISAGAALAVSTQR</sequence>
<feature type="transmembrane region" description="Helical" evidence="7">
    <location>
        <begin position="181"/>
        <end position="204"/>
    </location>
</feature>
<dbReference type="EMBL" id="MCSI01000091">
    <property type="protein sequence ID" value="PME67520.1"/>
    <property type="molecule type" value="Genomic_DNA"/>
</dbReference>
<evidence type="ECO:0000256" key="1">
    <source>
        <dbReference type="ARBA" id="ARBA00004651"/>
    </source>
</evidence>
<evidence type="ECO:0000256" key="2">
    <source>
        <dbReference type="ARBA" id="ARBA00007928"/>
    </source>
</evidence>
<evidence type="ECO:0000256" key="6">
    <source>
        <dbReference type="ARBA" id="ARBA00023136"/>
    </source>
</evidence>
<reference evidence="9" key="1">
    <citation type="submission" date="2016-07" db="EMBL/GenBank/DDBJ databases">
        <title>Nontailed viruses are major unrecognized killers of bacteria in the ocean.</title>
        <authorList>
            <person name="Kauffman K."/>
            <person name="Hussain F."/>
            <person name="Yang J."/>
            <person name="Arevalo P."/>
            <person name="Brown J."/>
            <person name="Cutler M."/>
            <person name="Kelly L."/>
            <person name="Polz M.F."/>
        </authorList>
    </citation>
    <scope>NUCLEOTIDE SEQUENCE [LARGE SCALE GENOMIC DNA]</scope>
    <source>
        <strain evidence="9">10N.286.55.C1</strain>
    </source>
</reference>
<keyword evidence="5 7" id="KW-1133">Transmembrane helix</keyword>
<dbReference type="Proteomes" id="UP000235778">
    <property type="component" value="Unassembled WGS sequence"/>
</dbReference>